<dbReference type="RefSeq" id="XP_024718178.1">
    <property type="nucleotide sequence ID" value="XM_024869353.1"/>
</dbReference>
<keyword evidence="7" id="KW-0472">Membrane</keyword>
<comment type="similarity">
    <text evidence="2 6">Belongs to the zinc-containing alcohol dehydrogenase family.</text>
</comment>
<evidence type="ECO:0000313" key="9">
    <source>
        <dbReference type="EMBL" id="PSS12180.1"/>
    </source>
</evidence>
<feature type="transmembrane region" description="Helical" evidence="7">
    <location>
        <begin position="160"/>
        <end position="183"/>
    </location>
</feature>
<dbReference type="EMBL" id="KZ679015">
    <property type="protein sequence ID" value="PSS12180.1"/>
    <property type="molecule type" value="Genomic_DNA"/>
</dbReference>
<feature type="transmembrane region" description="Helical" evidence="7">
    <location>
        <begin position="189"/>
        <end position="210"/>
    </location>
</feature>
<evidence type="ECO:0000256" key="7">
    <source>
        <dbReference type="SAM" id="Phobius"/>
    </source>
</evidence>
<dbReference type="Gene3D" id="3.90.180.10">
    <property type="entry name" value="Medium-chain alcohol dehydrogenases, catalytic domain"/>
    <property type="match status" value="1"/>
</dbReference>
<feature type="domain" description="Enoyl reductase (ER)" evidence="8">
    <location>
        <begin position="15"/>
        <end position="369"/>
    </location>
</feature>
<reference evidence="9 10" key="1">
    <citation type="journal article" date="2018" name="New Phytol.">
        <title>Comparative genomics and transcriptomics depict ericoid mycorrhizal fungi as versatile saprotrophs and plant mutualists.</title>
        <authorList>
            <person name="Martino E."/>
            <person name="Morin E."/>
            <person name="Grelet G.A."/>
            <person name="Kuo A."/>
            <person name="Kohler A."/>
            <person name="Daghino S."/>
            <person name="Barry K.W."/>
            <person name="Cichocki N."/>
            <person name="Clum A."/>
            <person name="Dockter R.B."/>
            <person name="Hainaut M."/>
            <person name="Kuo R.C."/>
            <person name="LaButti K."/>
            <person name="Lindahl B.D."/>
            <person name="Lindquist E.A."/>
            <person name="Lipzen A."/>
            <person name="Khouja H.R."/>
            <person name="Magnuson J."/>
            <person name="Murat C."/>
            <person name="Ohm R.A."/>
            <person name="Singer S.W."/>
            <person name="Spatafora J.W."/>
            <person name="Wang M."/>
            <person name="Veneault-Fourrey C."/>
            <person name="Henrissat B."/>
            <person name="Grigoriev I.V."/>
            <person name="Martin F.M."/>
            <person name="Perotto S."/>
        </authorList>
    </citation>
    <scope>NUCLEOTIDE SEQUENCE [LARGE SCALE GENOMIC DNA]</scope>
    <source>
        <strain evidence="9 10">ATCC 22711</strain>
    </source>
</reference>
<accession>A0A2T3AU29</accession>
<protein>
    <recommendedName>
        <fullName evidence="8">Enoyl reductase (ER) domain-containing protein</fullName>
    </recommendedName>
</protein>
<dbReference type="CDD" id="cd08278">
    <property type="entry name" value="benzyl_alcohol_DH"/>
    <property type="match status" value="1"/>
</dbReference>
<name>A0A2T3AU29_AMORE</name>
<evidence type="ECO:0000256" key="1">
    <source>
        <dbReference type="ARBA" id="ARBA00001947"/>
    </source>
</evidence>
<keyword evidence="3 6" id="KW-0479">Metal-binding</keyword>
<dbReference type="SUPFAM" id="SSF51735">
    <property type="entry name" value="NAD(P)-binding Rossmann-fold domains"/>
    <property type="match status" value="1"/>
</dbReference>
<dbReference type="SUPFAM" id="SSF50129">
    <property type="entry name" value="GroES-like"/>
    <property type="match status" value="1"/>
</dbReference>
<dbReference type="GeneID" id="36577434"/>
<dbReference type="InterPro" id="IPR013154">
    <property type="entry name" value="ADH-like_N"/>
</dbReference>
<dbReference type="SMART" id="SM00829">
    <property type="entry name" value="PKS_ER"/>
    <property type="match status" value="1"/>
</dbReference>
<evidence type="ECO:0000256" key="5">
    <source>
        <dbReference type="ARBA" id="ARBA00023002"/>
    </source>
</evidence>
<dbReference type="GO" id="GO:0008270">
    <property type="term" value="F:zinc ion binding"/>
    <property type="evidence" value="ECO:0007669"/>
    <property type="project" value="InterPro"/>
</dbReference>
<dbReference type="InterPro" id="IPR020843">
    <property type="entry name" value="ER"/>
</dbReference>
<evidence type="ECO:0000259" key="8">
    <source>
        <dbReference type="SMART" id="SM00829"/>
    </source>
</evidence>
<evidence type="ECO:0000313" key="10">
    <source>
        <dbReference type="Proteomes" id="UP000241818"/>
    </source>
</evidence>
<dbReference type="InParanoid" id="A0A2T3AU29"/>
<evidence type="ECO:0000256" key="2">
    <source>
        <dbReference type="ARBA" id="ARBA00008072"/>
    </source>
</evidence>
<dbReference type="PROSITE" id="PS00059">
    <property type="entry name" value="ADH_ZINC"/>
    <property type="match status" value="1"/>
</dbReference>
<organism evidence="9 10">
    <name type="scientific">Amorphotheca resinae ATCC 22711</name>
    <dbReference type="NCBI Taxonomy" id="857342"/>
    <lineage>
        <taxon>Eukaryota</taxon>
        <taxon>Fungi</taxon>
        <taxon>Dikarya</taxon>
        <taxon>Ascomycota</taxon>
        <taxon>Pezizomycotina</taxon>
        <taxon>Leotiomycetes</taxon>
        <taxon>Helotiales</taxon>
        <taxon>Amorphothecaceae</taxon>
        <taxon>Amorphotheca</taxon>
    </lineage>
</organism>
<keyword evidence="4 6" id="KW-0862">Zinc</keyword>
<proteinExistence type="inferred from homology"/>
<dbReference type="Gene3D" id="3.40.50.720">
    <property type="entry name" value="NAD(P)-binding Rossmann-like Domain"/>
    <property type="match status" value="1"/>
</dbReference>
<dbReference type="STRING" id="857342.A0A2T3AU29"/>
<keyword evidence="7" id="KW-0812">Transmembrane</keyword>
<dbReference type="Pfam" id="PF08240">
    <property type="entry name" value="ADH_N"/>
    <property type="match status" value="1"/>
</dbReference>
<evidence type="ECO:0000256" key="4">
    <source>
        <dbReference type="ARBA" id="ARBA00022833"/>
    </source>
</evidence>
<dbReference type="InterPro" id="IPR002328">
    <property type="entry name" value="ADH_Zn_CS"/>
</dbReference>
<keyword evidence="5" id="KW-0560">Oxidoreductase</keyword>
<dbReference type="InterPro" id="IPR036291">
    <property type="entry name" value="NAD(P)-bd_dom_sf"/>
</dbReference>
<dbReference type="Proteomes" id="UP000241818">
    <property type="component" value="Unassembled WGS sequence"/>
</dbReference>
<gene>
    <name evidence="9" type="ORF">M430DRAFT_68468</name>
</gene>
<sequence length="372" mass="39567">MLTDALVVTEAGAPFDLQSINVDDNIRDHEALIEMKATGVCHTDLNFRREQSMPGLFPAVFGHEGAGVVVKAGSKVQASPGDHVLLTYTCCGDCKYCKRGETSFCYDWEHDNFGIGRPDGSKSYSTTAGKEVTSHFFGQSSMAKYVVVSGRSMIKIDQSLPLNLLAPLGCGFMTGAGAMLNVVKPTPDTSVLVVGAGAVGLAAIMALGLLDKPPKQVVAVDVVPERLELAKKYGATHIINSKESPDLKKAIYAITDGKGVDGAIDTTGRPQIVNTLLDASGKKGLVVSVGVGQLTANIESNIFNTVNSGRSYVGCCMGNCFPQEFIPRLLTGWREGKFPFTDLIKQYPAKDAETAATEVLKGDVVKAVVVWD</sequence>
<dbReference type="InterPro" id="IPR011032">
    <property type="entry name" value="GroES-like_sf"/>
</dbReference>
<dbReference type="GO" id="GO:0016491">
    <property type="term" value="F:oxidoreductase activity"/>
    <property type="evidence" value="ECO:0007669"/>
    <property type="project" value="UniProtKB-KW"/>
</dbReference>
<dbReference type="AlphaFoldDB" id="A0A2T3AU29"/>
<comment type="cofactor">
    <cofactor evidence="1 6">
        <name>Zn(2+)</name>
        <dbReference type="ChEBI" id="CHEBI:29105"/>
    </cofactor>
</comment>
<keyword evidence="10" id="KW-1185">Reference proteome</keyword>
<keyword evidence="7" id="KW-1133">Transmembrane helix</keyword>
<dbReference type="OrthoDB" id="1560166at2759"/>
<dbReference type="PANTHER" id="PTHR43350">
    <property type="entry name" value="NAD-DEPENDENT ALCOHOL DEHYDROGENASE"/>
    <property type="match status" value="1"/>
</dbReference>
<dbReference type="InterPro" id="IPR013149">
    <property type="entry name" value="ADH-like_C"/>
</dbReference>
<evidence type="ECO:0000256" key="3">
    <source>
        <dbReference type="ARBA" id="ARBA00022723"/>
    </source>
</evidence>
<dbReference type="Pfam" id="PF00107">
    <property type="entry name" value="ADH_zinc_N"/>
    <property type="match status" value="1"/>
</dbReference>
<evidence type="ECO:0000256" key="6">
    <source>
        <dbReference type="RuleBase" id="RU361277"/>
    </source>
</evidence>
<dbReference type="PANTHER" id="PTHR43350:SF20">
    <property type="entry name" value="ENOYL REDUCTASE (ER) DOMAIN-CONTAINING PROTEIN"/>
    <property type="match status" value="1"/>
</dbReference>